<dbReference type="CDD" id="cd19590">
    <property type="entry name" value="serpin_thermopin-like"/>
    <property type="match status" value="1"/>
</dbReference>
<name>A0A6J6C2N3_9ZZZZ</name>
<dbReference type="PANTHER" id="PTHR11461">
    <property type="entry name" value="SERINE PROTEASE INHIBITOR, SERPIN"/>
    <property type="match status" value="1"/>
</dbReference>
<dbReference type="InterPro" id="IPR023796">
    <property type="entry name" value="Serpin_dom"/>
</dbReference>
<gene>
    <name evidence="2" type="ORF">UFOPK1493_00648</name>
</gene>
<dbReference type="Pfam" id="PF00079">
    <property type="entry name" value="Serpin"/>
    <property type="match status" value="1"/>
</dbReference>
<feature type="domain" description="Serpin" evidence="1">
    <location>
        <begin position="77"/>
        <end position="433"/>
    </location>
</feature>
<proteinExistence type="predicted"/>
<dbReference type="PROSITE" id="PS00284">
    <property type="entry name" value="SERPIN"/>
    <property type="match status" value="1"/>
</dbReference>
<dbReference type="InterPro" id="IPR000215">
    <property type="entry name" value="Serpin_fam"/>
</dbReference>
<sequence length="435" mass="46145">MTDHIAGPPGTTSLDRRRFLAALLATPAVAVVLQACSDDRSTSIGQAGGEQRSGLARVGADPALAVDAATAVTAFGTDLYRRLAAERPTDNLVVSPASIALALAMASAGARGTTLTEMVATLRADGLDLHTAMNALDAELTARQRTDVELSLANAAWLQSTMSIEQAFLDTLAEQYGAGVRTVDFTTDAAAAQRAINGWVSERTNERIPELIPPDLLDADTRFVLVNAVYLNARWETEFDPEVTRDAPFTTAAGETVEVPTMAAERELRYASGDGWQAVELPYVGDELALLLFLPEPGFLTTFEEIFLVTDATQYLEPTLVRVLLPRWDTGSAFALADQLGALGMPTAFTLGADFTGITGDEPLRISDVIHQANITVGEEGTEAAAATAVIGEAGSAPPEDVPVRVVFDRPFVFALRDRVSGAVLFLGRVADPRG</sequence>
<dbReference type="AlphaFoldDB" id="A0A6J6C2N3"/>
<dbReference type="InterPro" id="IPR042178">
    <property type="entry name" value="Serpin_sf_1"/>
</dbReference>
<reference evidence="2" key="1">
    <citation type="submission" date="2020-05" db="EMBL/GenBank/DDBJ databases">
        <authorList>
            <person name="Chiriac C."/>
            <person name="Salcher M."/>
            <person name="Ghai R."/>
            <person name="Kavagutti S V."/>
        </authorList>
    </citation>
    <scope>NUCLEOTIDE SEQUENCE</scope>
</reference>
<accession>A0A6J6C2N3</accession>
<dbReference type="SUPFAM" id="SSF56574">
    <property type="entry name" value="Serpins"/>
    <property type="match status" value="1"/>
</dbReference>
<dbReference type="PROSITE" id="PS51318">
    <property type="entry name" value="TAT"/>
    <property type="match status" value="1"/>
</dbReference>
<evidence type="ECO:0000259" key="1">
    <source>
        <dbReference type="SMART" id="SM00093"/>
    </source>
</evidence>
<dbReference type="InterPro" id="IPR042185">
    <property type="entry name" value="Serpin_sf_2"/>
</dbReference>
<dbReference type="EMBL" id="CAEZSR010000014">
    <property type="protein sequence ID" value="CAB4545550.1"/>
    <property type="molecule type" value="Genomic_DNA"/>
</dbReference>
<protein>
    <submittedName>
        <fullName evidence="2">Unannotated protein</fullName>
    </submittedName>
</protein>
<dbReference type="GO" id="GO:0005615">
    <property type="term" value="C:extracellular space"/>
    <property type="evidence" value="ECO:0007669"/>
    <property type="project" value="InterPro"/>
</dbReference>
<dbReference type="SMART" id="SM00093">
    <property type="entry name" value="SERPIN"/>
    <property type="match status" value="1"/>
</dbReference>
<dbReference type="Gene3D" id="2.30.39.10">
    <property type="entry name" value="Alpha-1-antitrypsin, domain 1"/>
    <property type="match status" value="1"/>
</dbReference>
<dbReference type="InterPro" id="IPR006311">
    <property type="entry name" value="TAT_signal"/>
</dbReference>
<dbReference type="InterPro" id="IPR023795">
    <property type="entry name" value="Serpin_CS"/>
</dbReference>
<organism evidence="2">
    <name type="scientific">freshwater metagenome</name>
    <dbReference type="NCBI Taxonomy" id="449393"/>
    <lineage>
        <taxon>unclassified sequences</taxon>
        <taxon>metagenomes</taxon>
        <taxon>ecological metagenomes</taxon>
    </lineage>
</organism>
<dbReference type="GO" id="GO:0004867">
    <property type="term" value="F:serine-type endopeptidase inhibitor activity"/>
    <property type="evidence" value="ECO:0007669"/>
    <property type="project" value="InterPro"/>
</dbReference>
<dbReference type="Gene3D" id="3.30.497.10">
    <property type="entry name" value="Antithrombin, subunit I, domain 2"/>
    <property type="match status" value="1"/>
</dbReference>
<dbReference type="PANTHER" id="PTHR11461:SF211">
    <property type="entry name" value="GH10112P-RELATED"/>
    <property type="match status" value="1"/>
</dbReference>
<dbReference type="InterPro" id="IPR036186">
    <property type="entry name" value="Serpin_sf"/>
</dbReference>
<evidence type="ECO:0000313" key="2">
    <source>
        <dbReference type="EMBL" id="CAB4545550.1"/>
    </source>
</evidence>